<accession>A0A2W4TKK7</accession>
<sequence length="368" mass="41492">MRLAHLDVGEGQWRLERISELDDELTVESCCAYYLAQVIERSQQWITTHRPDLFAGQTVRWSINVGVPVEYADSKVLVRFEKVLELAWLLKYTPIQKTNLTLLRLNRLIQHLQDWKARNLTTALDCYTTPEIAAAVWSFLSSREAQNGFYTFFDVGDGTLDGASFRFFRSGEGDLQVDFYSGKVEPLGVTAFTQQAADELNSRPQDIRQALSNEANDELSRQMQQSKIRRNVQSLVATVVIDGKDKHYGARRSSASDDIGETLKVFIGGGGGNTAFFQNTIESTHSDFKQGSAGIPPYQIKQIPPPKSLEINGLDPKDFNRFAVAYGLCIPNWERPDIKLPSQVEAVDSYLETESGDVPKYEDTRDMM</sequence>
<evidence type="ECO:0000313" key="1">
    <source>
        <dbReference type="EMBL" id="PZO09343.1"/>
    </source>
</evidence>
<dbReference type="AlphaFoldDB" id="A0A2W4TKK7"/>
<evidence type="ECO:0000313" key="2">
    <source>
        <dbReference type="Proteomes" id="UP000249354"/>
    </source>
</evidence>
<organism evidence="1 2">
    <name type="scientific">Leptolyngbya foveolarum</name>
    <dbReference type="NCBI Taxonomy" id="47253"/>
    <lineage>
        <taxon>Bacteria</taxon>
        <taxon>Bacillati</taxon>
        <taxon>Cyanobacteriota</taxon>
        <taxon>Cyanophyceae</taxon>
        <taxon>Leptolyngbyales</taxon>
        <taxon>Leptolyngbyaceae</taxon>
        <taxon>Leptolyngbya group</taxon>
        <taxon>Leptolyngbya</taxon>
    </lineage>
</organism>
<proteinExistence type="predicted"/>
<dbReference type="Proteomes" id="UP000249354">
    <property type="component" value="Unassembled WGS sequence"/>
</dbReference>
<dbReference type="EMBL" id="QBMC01000258">
    <property type="protein sequence ID" value="PZO09343.1"/>
    <property type="molecule type" value="Genomic_DNA"/>
</dbReference>
<gene>
    <name evidence="1" type="ORF">DCF25_21785</name>
</gene>
<reference evidence="1 2" key="2">
    <citation type="submission" date="2018-06" db="EMBL/GenBank/DDBJ databases">
        <title>Metagenomic assembly of (sub)arctic Cyanobacteria and their associated microbiome from non-axenic cultures.</title>
        <authorList>
            <person name="Baurain D."/>
        </authorList>
    </citation>
    <scope>NUCLEOTIDE SEQUENCE [LARGE SCALE GENOMIC DNA]</scope>
    <source>
        <strain evidence="1">ULC129bin1</strain>
    </source>
</reference>
<comment type="caution">
    <text evidence="1">The sequence shown here is derived from an EMBL/GenBank/DDBJ whole genome shotgun (WGS) entry which is preliminary data.</text>
</comment>
<reference evidence="2" key="1">
    <citation type="submission" date="2018-04" db="EMBL/GenBank/DDBJ databases">
        <authorList>
            <person name="Cornet L."/>
        </authorList>
    </citation>
    <scope>NUCLEOTIDE SEQUENCE [LARGE SCALE GENOMIC DNA]</scope>
</reference>
<protein>
    <submittedName>
        <fullName evidence="1">Uncharacterized protein</fullName>
    </submittedName>
</protein>
<name>A0A2W4TKK7_9CYAN</name>